<dbReference type="RefSeq" id="WP_061858370.1">
    <property type="nucleotide sequence ID" value="NZ_LTBB01000007.1"/>
</dbReference>
<evidence type="ECO:0000313" key="2">
    <source>
        <dbReference type="Proteomes" id="UP000075374"/>
    </source>
</evidence>
<dbReference type="AlphaFoldDB" id="A0A151AN07"/>
<dbReference type="EMBL" id="LTBB01000007">
    <property type="protein sequence ID" value="KYH28787.1"/>
    <property type="molecule type" value="Genomic_DNA"/>
</dbReference>
<reference evidence="1 2" key="1">
    <citation type="submission" date="2016-02" db="EMBL/GenBank/DDBJ databases">
        <title>Genome sequence of Clostridium colicanis DSM 13634.</title>
        <authorList>
            <person name="Poehlein A."/>
            <person name="Daniel R."/>
        </authorList>
    </citation>
    <scope>NUCLEOTIDE SEQUENCE [LARGE SCALE GENOMIC DNA]</scope>
    <source>
        <strain evidence="1 2">DSM 13634</strain>
    </source>
</reference>
<organism evidence="1 2">
    <name type="scientific">Clostridium colicanis DSM 13634</name>
    <dbReference type="NCBI Taxonomy" id="1121305"/>
    <lineage>
        <taxon>Bacteria</taxon>
        <taxon>Bacillati</taxon>
        <taxon>Bacillota</taxon>
        <taxon>Clostridia</taxon>
        <taxon>Eubacteriales</taxon>
        <taxon>Clostridiaceae</taxon>
        <taxon>Clostridium</taxon>
    </lineage>
</organism>
<proteinExistence type="predicted"/>
<name>A0A151AN07_9CLOT</name>
<evidence type="ECO:0000313" key="1">
    <source>
        <dbReference type="EMBL" id="KYH28787.1"/>
    </source>
</evidence>
<sequence length="133" mass="15437">MKDVIFDDFQNAVDECLLRHRSLLDIITKLQESEGRINRAVAKSVTNCGCIQIDAKKQKMPNVDDIDINFFKEHLSTHLNGELCENCRDVIEREIGNNLFYLTSLCNLLDLNLYDILLKELNRINTLGKYTFR</sequence>
<evidence type="ECO:0008006" key="3">
    <source>
        <dbReference type="Google" id="ProtNLM"/>
    </source>
</evidence>
<dbReference type="STRING" id="1121305.CLCOL_15180"/>
<keyword evidence="2" id="KW-1185">Reference proteome</keyword>
<comment type="caution">
    <text evidence="1">The sequence shown here is derived from an EMBL/GenBank/DDBJ whole genome shotgun (WGS) entry which is preliminary data.</text>
</comment>
<accession>A0A151AN07</accession>
<dbReference type="PATRIC" id="fig|1121305.3.peg.1522"/>
<dbReference type="Proteomes" id="UP000075374">
    <property type="component" value="Unassembled WGS sequence"/>
</dbReference>
<gene>
    <name evidence="1" type="ORF">CLCOL_15180</name>
</gene>
<protein>
    <recommendedName>
        <fullName evidence="3">DUF1573 domain-containing protein</fullName>
    </recommendedName>
</protein>